<feature type="non-terminal residue" evidence="1">
    <location>
        <position position="163"/>
    </location>
</feature>
<reference evidence="1" key="1">
    <citation type="submission" date="2011-10" db="EMBL/GenBank/DDBJ databases">
        <title>Provirophages and transpovirons: unique mobilome of giant viruses.</title>
        <authorList>
            <person name="Desnues C."/>
            <person name="LaScola B."/>
            <person name="Yutin N."/>
            <person name="Fournous G."/>
            <person name="Koonin E."/>
            <person name="Raoult D."/>
        </authorList>
    </citation>
    <scope>NUCLEOTIDE SEQUENCE</scope>
    <source>
        <strain evidence="1">Mv13-mv</strain>
    </source>
</reference>
<dbReference type="EMBL" id="JN885996">
    <property type="protein sequence ID" value="AEX62470.1"/>
    <property type="molecule type" value="Genomic_DNA"/>
</dbReference>
<name>H2EDJ7_9VIRU</name>
<organism evidence="1">
    <name type="scientific">Moumouvirus sp. 'Monve'</name>
    <dbReference type="NCBI Taxonomy" id="1128131"/>
    <lineage>
        <taxon>Viruses</taxon>
        <taxon>Varidnaviria</taxon>
        <taxon>Bamfordvirae</taxon>
        <taxon>Nucleocytoviricota</taxon>
        <taxon>Megaviricetes</taxon>
        <taxon>Imitervirales</taxon>
        <taxon>Mimiviridae</taxon>
        <taxon>Megamimivirinae</taxon>
        <taxon>Moumouvirus</taxon>
    </lineage>
</organism>
<sequence length="163" mass="19367">MNLLNFPKVNHKILNKIFINKHFHKYLLIMDIIDILDDNIVAHILNFADDESKIQFLSTSKKIRNLLIYKVRYTGIYKYEKIKDLSYYCQFNSIKYLANDINIPDSITHLKFGYEFNQSIKECISNSVTLSQKRQVREKILPSRLTHLTFGEYFNQPIKECIP</sequence>
<evidence type="ECO:0000313" key="1">
    <source>
        <dbReference type="EMBL" id="AEX62470.1"/>
    </source>
</evidence>
<gene>
    <name evidence="1" type="ORF">mv_L265</name>
</gene>
<proteinExistence type="predicted"/>
<accession>H2EDJ7</accession>
<dbReference type="Pfam" id="PF05725">
    <property type="entry name" value="FNIP"/>
    <property type="match status" value="2"/>
</dbReference>
<dbReference type="InterPro" id="IPR008615">
    <property type="entry name" value="FNIP"/>
</dbReference>
<protein>
    <submittedName>
        <fullName evidence="1">Putative F-box and FNIP repeat-containing protein</fullName>
    </submittedName>
</protein>